<dbReference type="Pfam" id="PF13730">
    <property type="entry name" value="HTH_36"/>
    <property type="match status" value="1"/>
</dbReference>
<evidence type="ECO:0000313" key="1">
    <source>
        <dbReference type="EMBL" id="MBM7562612.1"/>
    </source>
</evidence>
<name>A0ABS2MT81_9FIRM</name>
<proteinExistence type="predicted"/>
<dbReference type="RefSeq" id="WP_204665041.1">
    <property type="nucleotide sequence ID" value="NZ_JAFBDT010000023.1"/>
</dbReference>
<keyword evidence="2" id="KW-1185">Reference proteome</keyword>
<evidence type="ECO:0000313" key="2">
    <source>
        <dbReference type="Proteomes" id="UP000767854"/>
    </source>
</evidence>
<dbReference type="EMBL" id="JAFBDT010000023">
    <property type="protein sequence ID" value="MBM7562612.1"/>
    <property type="molecule type" value="Genomic_DNA"/>
</dbReference>
<dbReference type="Gene3D" id="1.10.10.10">
    <property type="entry name" value="Winged helix-like DNA-binding domain superfamily/Winged helix DNA-binding domain"/>
    <property type="match status" value="1"/>
</dbReference>
<gene>
    <name evidence="1" type="ORF">JOC49_002173</name>
</gene>
<dbReference type="SUPFAM" id="SSF46785">
    <property type="entry name" value="Winged helix' DNA-binding domain"/>
    <property type="match status" value="1"/>
</dbReference>
<dbReference type="InterPro" id="IPR036388">
    <property type="entry name" value="WH-like_DNA-bd_sf"/>
</dbReference>
<organism evidence="1 2">
    <name type="scientific">Fusibacter tunisiensis</name>
    <dbReference type="NCBI Taxonomy" id="1008308"/>
    <lineage>
        <taxon>Bacteria</taxon>
        <taxon>Bacillati</taxon>
        <taxon>Bacillota</taxon>
        <taxon>Clostridia</taxon>
        <taxon>Eubacteriales</taxon>
        <taxon>Eubacteriales Family XII. Incertae Sedis</taxon>
        <taxon>Fusibacter</taxon>
    </lineage>
</organism>
<dbReference type="InterPro" id="IPR036390">
    <property type="entry name" value="WH_DNA-bd_sf"/>
</dbReference>
<reference evidence="1 2" key="1">
    <citation type="submission" date="2021-01" db="EMBL/GenBank/DDBJ databases">
        <title>Genomic Encyclopedia of Type Strains, Phase IV (KMG-IV): sequencing the most valuable type-strain genomes for metagenomic binning, comparative biology and taxonomic classification.</title>
        <authorList>
            <person name="Goeker M."/>
        </authorList>
    </citation>
    <scope>NUCLEOTIDE SEQUENCE [LARGE SCALE GENOMIC DNA]</scope>
    <source>
        <strain evidence="1 2">DSM 24436</strain>
    </source>
</reference>
<protein>
    <submittedName>
        <fullName evidence="1">Transcriptional regulator</fullName>
    </submittedName>
</protein>
<dbReference type="Proteomes" id="UP000767854">
    <property type="component" value="Unassembled WGS sequence"/>
</dbReference>
<accession>A0ABS2MT81</accession>
<comment type="caution">
    <text evidence="1">The sequence shown here is derived from an EMBL/GenBank/DDBJ whole genome shotgun (WGS) entry which is preliminary data.</text>
</comment>
<sequence length="164" mass="19007">MKKADIINKVYQLEISKRATLVVFYLINRADGELTCFPGIKTIARECNMSTRTVQRALGDLKKAGLVRKESRFHDQGGQRSNLYYLQMPEAEEMKEEVNFESYRGSNDNEEELALTELVENEEVIEAVWIEKQVEICGRKLNQLMQKWPDRLEMSRGDSHYGSP</sequence>